<organism evidence="1 2">
    <name type="scientific">Collinsella intestinalis DSM 13280</name>
    <dbReference type="NCBI Taxonomy" id="521003"/>
    <lineage>
        <taxon>Bacteria</taxon>
        <taxon>Bacillati</taxon>
        <taxon>Actinomycetota</taxon>
        <taxon>Coriobacteriia</taxon>
        <taxon>Coriobacteriales</taxon>
        <taxon>Coriobacteriaceae</taxon>
        <taxon>Collinsella</taxon>
    </lineage>
</organism>
<dbReference type="HOGENOM" id="CLU_3214862_0_0_11"/>
<dbReference type="AlphaFoldDB" id="C4FAG5"/>
<protein>
    <submittedName>
        <fullName evidence="1">Uncharacterized protein</fullName>
    </submittedName>
</protein>
<reference evidence="1 2" key="1">
    <citation type="submission" date="2009-04" db="EMBL/GenBank/DDBJ databases">
        <authorList>
            <person name="Weinstock G."/>
            <person name="Sodergren E."/>
            <person name="Clifton S."/>
            <person name="Fulton L."/>
            <person name="Fulton B."/>
            <person name="Courtney L."/>
            <person name="Fronick C."/>
            <person name="Harrison M."/>
            <person name="Strong C."/>
            <person name="Farmer C."/>
            <person name="Delahaunty K."/>
            <person name="Markovic C."/>
            <person name="Hall O."/>
            <person name="Minx P."/>
            <person name="Tomlinson C."/>
            <person name="Mitreva M."/>
            <person name="Nelson J."/>
            <person name="Hou S."/>
            <person name="Wollam A."/>
            <person name="Pepin K.H."/>
            <person name="Johnson M."/>
            <person name="Bhonagiri V."/>
            <person name="Nash W.E."/>
            <person name="Warren W."/>
            <person name="Chinwalla A."/>
            <person name="Mardis E.R."/>
            <person name="Wilson R.K."/>
        </authorList>
    </citation>
    <scope>NUCLEOTIDE SEQUENCE [LARGE SCALE GENOMIC DNA]</scope>
    <source>
        <strain evidence="1 2">DSM 13280</strain>
    </source>
</reference>
<sequence>MLRPVYPLGARSRFPVAYGIVVRESDSMGDVHDRGAVGILRERA</sequence>
<gene>
    <name evidence="1" type="ORF">COLINT_03057</name>
</gene>
<dbReference type="EMBL" id="ABXH02000018">
    <property type="protein sequence ID" value="EEP44242.1"/>
    <property type="molecule type" value="Genomic_DNA"/>
</dbReference>
<dbReference type="Proteomes" id="UP000003295">
    <property type="component" value="Unassembled WGS sequence"/>
</dbReference>
<evidence type="ECO:0000313" key="1">
    <source>
        <dbReference type="EMBL" id="EEP44242.1"/>
    </source>
</evidence>
<name>C4FAG5_9ACTN</name>
<accession>C4FAG5</accession>
<proteinExistence type="predicted"/>
<evidence type="ECO:0000313" key="2">
    <source>
        <dbReference type="Proteomes" id="UP000003295"/>
    </source>
</evidence>
<comment type="caution">
    <text evidence="1">The sequence shown here is derived from an EMBL/GenBank/DDBJ whole genome shotgun (WGS) entry which is preliminary data.</text>
</comment>